<dbReference type="GO" id="GO:0005886">
    <property type="term" value="C:plasma membrane"/>
    <property type="evidence" value="ECO:0007669"/>
    <property type="project" value="UniProtKB-SubCell"/>
</dbReference>
<keyword evidence="3" id="KW-0328">Glycosyltransferase</keyword>
<keyword evidence="7 8" id="KW-0472">Membrane</keyword>
<keyword evidence="4" id="KW-0808">Transferase</keyword>
<dbReference type="PANTHER" id="PTHR33908:SF9">
    <property type="entry name" value="BLL5595 PROTEIN"/>
    <property type="match status" value="1"/>
</dbReference>
<feature type="domain" description="Glycosyltransferase RgtA/B/C/D-like" evidence="9">
    <location>
        <begin position="88"/>
        <end position="246"/>
    </location>
</feature>
<sequence length="527" mass="57487">MPDRTRTSIKRDSALSALPPRSARAMRFTSLIVELIRAKPRWIFWGSVLALALVWLILPTLLYLSPPGRVPDVLAFGREYQLGSELGPPLAFWLADVAFRLVGGYAFGVYILAQICFVVTMAAVFALARAMVGPQQGAVATLLTIAIAAFSYPGLEFGPDILARPLWALVLLHAWYVIGEGRRGAWFALSIELGLLFLTTAIAPVLFCLLVIFALATSRGRKALRSIDPVLGLLVIAVIALPYAIWLVRNGVIWRRLSLGSLEAYAWRAALLYGALVLSALGVIALVVANAPWFERKGEEAPAIFRPHLDPLARHFVLFFGVLPLVLFPPVSAAFGFDHVIGGNGVVLLLAGVLVVVMGGDLIYLRRQQVLRAIWLLALATPVIIVLVIVGVQPWIDGKEVQTSLPARQMGTFFSDHYRLRTNRPLPAVAGDPQIASLISLGAPSRPQVLFGTRYSRTPWIDTATINNGGGVVVWRAHDTVGAPPPELAKQFPGLVAEVPRTFDRLIEGQQETLRIGWGVVRPRDTK</sequence>
<dbReference type="AlphaFoldDB" id="F8BU85"/>
<dbReference type="eggNOG" id="COG1807">
    <property type="taxonomic scope" value="Bacteria"/>
</dbReference>
<dbReference type="HOGENOM" id="CLU_028670_0_0_5"/>
<proteinExistence type="predicted"/>
<evidence type="ECO:0000313" key="10">
    <source>
        <dbReference type="EMBL" id="AEI05837.1"/>
    </source>
</evidence>
<dbReference type="PANTHER" id="PTHR33908">
    <property type="entry name" value="MANNOSYLTRANSFERASE YKCB-RELATED"/>
    <property type="match status" value="1"/>
</dbReference>
<dbReference type="EMBL" id="CP002826">
    <property type="protein sequence ID" value="AEI05837.1"/>
    <property type="molecule type" value="Genomic_DNA"/>
</dbReference>
<protein>
    <recommendedName>
        <fullName evidence="9">Glycosyltransferase RgtA/B/C/D-like domain-containing protein</fullName>
    </recommendedName>
</protein>
<feature type="transmembrane region" description="Helical" evidence="8">
    <location>
        <begin position="229"/>
        <end position="249"/>
    </location>
</feature>
<evidence type="ECO:0000256" key="5">
    <source>
        <dbReference type="ARBA" id="ARBA00022692"/>
    </source>
</evidence>
<dbReference type="GO" id="GO:0009103">
    <property type="term" value="P:lipopolysaccharide biosynthetic process"/>
    <property type="evidence" value="ECO:0007669"/>
    <property type="project" value="UniProtKB-ARBA"/>
</dbReference>
<feature type="transmembrane region" description="Helical" evidence="8">
    <location>
        <begin position="109"/>
        <end position="132"/>
    </location>
</feature>
<dbReference type="KEGG" id="ocg:OCA5_c11180"/>
<evidence type="ECO:0000256" key="6">
    <source>
        <dbReference type="ARBA" id="ARBA00022989"/>
    </source>
</evidence>
<reference evidence="10 11" key="1">
    <citation type="journal article" date="2011" name="J. Bacteriol.">
        <title>Complete genome sequences of the chemolithoautotrophic Oligotropha carboxidovorans strains OM4 and OM5.</title>
        <authorList>
            <person name="Volland S."/>
            <person name="Rachinger M."/>
            <person name="Strittmatter A."/>
            <person name="Daniel R."/>
            <person name="Gottschalk G."/>
            <person name="Meyer O."/>
        </authorList>
    </citation>
    <scope>NUCLEOTIDE SEQUENCE [LARGE SCALE GENOMIC DNA]</scope>
    <source>
        <strain evidence="11">ATCC 49405 / DSM 1227 / KCTC 32145 / OM5</strain>
    </source>
</reference>
<feature type="transmembrane region" description="Helical" evidence="8">
    <location>
        <begin position="184"/>
        <end position="217"/>
    </location>
</feature>
<evidence type="ECO:0000256" key="3">
    <source>
        <dbReference type="ARBA" id="ARBA00022676"/>
    </source>
</evidence>
<dbReference type="OrthoDB" id="7955969at2"/>
<keyword evidence="11" id="KW-1185">Reference proteome</keyword>
<dbReference type="PATRIC" id="fig|504832.7.peg.1188"/>
<dbReference type="STRING" id="504832.OCA5_c11180"/>
<feature type="transmembrane region" description="Helical" evidence="8">
    <location>
        <begin position="269"/>
        <end position="294"/>
    </location>
</feature>
<keyword evidence="6 8" id="KW-1133">Transmembrane helix</keyword>
<dbReference type="InterPro" id="IPR050297">
    <property type="entry name" value="LipidA_mod_glycosyltrf_83"/>
</dbReference>
<organism evidence="10 11">
    <name type="scientific">Afipia carboxidovorans (strain ATCC 49405 / DSM 1227 / KCTC 32145 / OM5)</name>
    <name type="common">Oligotropha carboxidovorans</name>
    <dbReference type="NCBI Taxonomy" id="504832"/>
    <lineage>
        <taxon>Bacteria</taxon>
        <taxon>Pseudomonadati</taxon>
        <taxon>Pseudomonadota</taxon>
        <taxon>Alphaproteobacteria</taxon>
        <taxon>Hyphomicrobiales</taxon>
        <taxon>Nitrobacteraceae</taxon>
        <taxon>Afipia</taxon>
    </lineage>
</organism>
<name>F8BU85_AFIC5</name>
<dbReference type="Proteomes" id="UP000007730">
    <property type="component" value="Chromosome"/>
</dbReference>
<evidence type="ECO:0000313" key="11">
    <source>
        <dbReference type="Proteomes" id="UP000007730"/>
    </source>
</evidence>
<evidence type="ECO:0000256" key="4">
    <source>
        <dbReference type="ARBA" id="ARBA00022679"/>
    </source>
</evidence>
<feature type="transmembrane region" description="Helical" evidence="8">
    <location>
        <begin position="315"/>
        <end position="335"/>
    </location>
</feature>
<dbReference type="Pfam" id="PF13231">
    <property type="entry name" value="PMT_2"/>
    <property type="match status" value="1"/>
</dbReference>
<feature type="transmembrane region" description="Helical" evidence="8">
    <location>
        <begin position="138"/>
        <end position="155"/>
    </location>
</feature>
<comment type="subcellular location">
    <subcellularLocation>
        <location evidence="1">Cell membrane</location>
        <topology evidence="1">Multi-pass membrane protein</topology>
    </subcellularLocation>
</comment>
<feature type="transmembrane region" description="Helical" evidence="8">
    <location>
        <begin position="341"/>
        <end position="364"/>
    </location>
</feature>
<evidence type="ECO:0000256" key="1">
    <source>
        <dbReference type="ARBA" id="ARBA00004651"/>
    </source>
</evidence>
<feature type="transmembrane region" description="Helical" evidence="8">
    <location>
        <begin position="376"/>
        <end position="396"/>
    </location>
</feature>
<accession>F8BU85</accession>
<evidence type="ECO:0000256" key="8">
    <source>
        <dbReference type="SAM" id="Phobius"/>
    </source>
</evidence>
<dbReference type="InterPro" id="IPR038731">
    <property type="entry name" value="RgtA/B/C-like"/>
</dbReference>
<gene>
    <name evidence="10" type="ordered locus">OCA5_c11180</name>
</gene>
<keyword evidence="5 8" id="KW-0812">Transmembrane</keyword>
<evidence type="ECO:0000259" key="9">
    <source>
        <dbReference type="Pfam" id="PF13231"/>
    </source>
</evidence>
<keyword evidence="2" id="KW-1003">Cell membrane</keyword>
<feature type="transmembrane region" description="Helical" evidence="8">
    <location>
        <begin position="42"/>
        <end position="66"/>
    </location>
</feature>
<evidence type="ECO:0000256" key="2">
    <source>
        <dbReference type="ARBA" id="ARBA00022475"/>
    </source>
</evidence>
<evidence type="ECO:0000256" key="7">
    <source>
        <dbReference type="ARBA" id="ARBA00023136"/>
    </source>
</evidence>
<dbReference type="GO" id="GO:0016763">
    <property type="term" value="F:pentosyltransferase activity"/>
    <property type="evidence" value="ECO:0007669"/>
    <property type="project" value="TreeGrafter"/>
</dbReference>